<organism evidence="1 2">
    <name type="scientific">Lentilactobacillus farraginis DSM 18382 = JCM 14108</name>
    <dbReference type="NCBI Taxonomy" id="1423743"/>
    <lineage>
        <taxon>Bacteria</taxon>
        <taxon>Bacillati</taxon>
        <taxon>Bacillota</taxon>
        <taxon>Bacilli</taxon>
        <taxon>Lactobacillales</taxon>
        <taxon>Lactobacillaceae</taxon>
        <taxon>Lentilactobacillus</taxon>
    </lineage>
</organism>
<dbReference type="GO" id="GO:0004386">
    <property type="term" value="F:helicase activity"/>
    <property type="evidence" value="ECO:0007669"/>
    <property type="project" value="UniProtKB-KW"/>
</dbReference>
<name>X0PMJ3_9LACO</name>
<reference evidence="1" key="1">
    <citation type="journal article" date="2014" name="Genome Announc.">
        <title>Draft Genome Sequences of Two Lactobacillus Strains, L. farraginis JCM 14108T and L. composti JCM 14202T, Isolated from Compost of Distilled Shochu Residue.</title>
        <authorList>
            <person name="Yuki M."/>
            <person name="Oshima K."/>
            <person name="Suda W."/>
            <person name="Kitahara M."/>
            <person name="Kitamura K."/>
            <person name="Iida T."/>
            <person name="Hattori M."/>
            <person name="Ohkuma M."/>
        </authorList>
    </citation>
    <scope>NUCLEOTIDE SEQUENCE [LARGE SCALE GENOMIC DNA]</scope>
    <source>
        <strain evidence="1">JCM 14108</strain>
    </source>
</reference>
<dbReference type="EMBL" id="BAKI01000068">
    <property type="protein sequence ID" value="GAF38061.1"/>
    <property type="molecule type" value="Genomic_DNA"/>
</dbReference>
<evidence type="ECO:0000313" key="2">
    <source>
        <dbReference type="Proteomes" id="UP000019488"/>
    </source>
</evidence>
<keyword evidence="1" id="KW-0347">Helicase</keyword>
<dbReference type="RefSeq" id="WP_035181402.1">
    <property type="nucleotide sequence ID" value="NZ_AZFY01000013.1"/>
</dbReference>
<protein>
    <submittedName>
        <fullName evidence="1">DEAD/DEAH box helicase domain protein</fullName>
    </submittedName>
</protein>
<dbReference type="Proteomes" id="UP000019488">
    <property type="component" value="Unassembled WGS sequence"/>
</dbReference>
<gene>
    <name evidence="1" type="ORF">JCM14108_3163</name>
</gene>
<evidence type="ECO:0000313" key="1">
    <source>
        <dbReference type="EMBL" id="GAF38061.1"/>
    </source>
</evidence>
<keyword evidence="1" id="KW-0067">ATP-binding</keyword>
<accession>X0PMJ3</accession>
<keyword evidence="1" id="KW-0378">Hydrolase</keyword>
<keyword evidence="1" id="KW-0547">Nucleotide-binding</keyword>
<comment type="caution">
    <text evidence="1">The sequence shown here is derived from an EMBL/GenBank/DDBJ whole genome shotgun (WGS) entry which is preliminary data.</text>
</comment>
<proteinExistence type="predicted"/>
<dbReference type="AlphaFoldDB" id="X0PMJ3"/>
<sequence>MLPQNDWYRFMEYGTDSDLRIWLQQNGYSRESSEYIEANKNVLIAGNSGEWRLSRQIQFVEDVDVKKETQEVMTNVPGIFSRGNLNEY</sequence>